<dbReference type="Gene3D" id="1.10.580.10">
    <property type="entry name" value="Citrate Synthase, domain 1"/>
    <property type="match status" value="1"/>
</dbReference>
<dbReference type="GO" id="GO:0036440">
    <property type="term" value="F:citrate synthase activity"/>
    <property type="evidence" value="ECO:0007669"/>
    <property type="project" value="UniProtKB-EC"/>
</dbReference>
<comment type="similarity">
    <text evidence="2">Belongs to the citrate synthase family.</text>
</comment>
<dbReference type="InterPro" id="IPR016143">
    <property type="entry name" value="Citrate_synth-like_sm_a-sub"/>
</dbReference>
<dbReference type="Proteomes" id="UP000297966">
    <property type="component" value="Unassembled WGS sequence"/>
</dbReference>
<dbReference type="GO" id="GO:0005975">
    <property type="term" value="P:carbohydrate metabolic process"/>
    <property type="evidence" value="ECO:0007669"/>
    <property type="project" value="TreeGrafter"/>
</dbReference>
<dbReference type="SUPFAM" id="SSF48256">
    <property type="entry name" value="Citrate synthase"/>
    <property type="match status" value="1"/>
</dbReference>
<reference evidence="5 6" key="1">
    <citation type="submission" date="2019-03" db="EMBL/GenBank/DDBJ databases">
        <title>Bradyrhizobium diversity isolated from nodules of Chamaecrista fasciculata.</title>
        <authorList>
            <person name="Klepa M.S."/>
            <person name="Urquiaga M.O."/>
            <person name="Hungria M."/>
            <person name="Delamuta J.R."/>
        </authorList>
    </citation>
    <scope>NUCLEOTIDE SEQUENCE [LARGE SCALE GENOMIC DNA]</scope>
    <source>
        <strain evidence="5 6">CNPSo 3448</strain>
    </source>
</reference>
<dbReference type="PRINTS" id="PR00143">
    <property type="entry name" value="CITRTSNTHASE"/>
</dbReference>
<comment type="pathway">
    <text evidence="1">Carbohydrate metabolism; tricarboxylic acid cycle; isocitrate from oxaloacetate: step 1/2.</text>
</comment>
<dbReference type="AlphaFoldDB" id="A0A4Y9M3Z5"/>
<evidence type="ECO:0000256" key="1">
    <source>
        <dbReference type="ARBA" id="ARBA00004751"/>
    </source>
</evidence>
<evidence type="ECO:0000256" key="2">
    <source>
        <dbReference type="ARBA" id="ARBA00010566"/>
    </source>
</evidence>
<dbReference type="PANTHER" id="PTHR11739">
    <property type="entry name" value="CITRATE SYNTHASE"/>
    <property type="match status" value="1"/>
</dbReference>
<dbReference type="InterPro" id="IPR036969">
    <property type="entry name" value="Citrate_synthase_sf"/>
</dbReference>
<dbReference type="EC" id="2.3.3.16" evidence="3"/>
<dbReference type="OrthoDB" id="9786046at2"/>
<evidence type="ECO:0000313" key="5">
    <source>
        <dbReference type="EMBL" id="TFV49731.1"/>
    </source>
</evidence>
<dbReference type="InterPro" id="IPR002020">
    <property type="entry name" value="Citrate_synthase"/>
</dbReference>
<organism evidence="5 6">
    <name type="scientific">Bradyrhizobium niftali</name>
    <dbReference type="NCBI Taxonomy" id="2560055"/>
    <lineage>
        <taxon>Bacteria</taxon>
        <taxon>Pseudomonadati</taxon>
        <taxon>Pseudomonadota</taxon>
        <taxon>Alphaproteobacteria</taxon>
        <taxon>Hyphomicrobiales</taxon>
        <taxon>Nitrobacteraceae</taxon>
        <taxon>Bradyrhizobium</taxon>
    </lineage>
</organism>
<dbReference type="RefSeq" id="WP_135173378.1">
    <property type="nucleotide sequence ID" value="NZ_SPQT01000002.1"/>
</dbReference>
<dbReference type="Gene3D" id="1.10.230.10">
    <property type="entry name" value="Cytochrome P450-Terp, domain 2"/>
    <property type="match status" value="1"/>
</dbReference>
<dbReference type="GO" id="GO:0005829">
    <property type="term" value="C:cytosol"/>
    <property type="evidence" value="ECO:0007669"/>
    <property type="project" value="TreeGrafter"/>
</dbReference>
<proteinExistence type="inferred from homology"/>
<dbReference type="UniPathway" id="UPA00223">
    <property type="reaction ID" value="UER00717"/>
</dbReference>
<dbReference type="InterPro" id="IPR016142">
    <property type="entry name" value="Citrate_synth-like_lrg_a-sub"/>
</dbReference>
<dbReference type="GO" id="GO:0006099">
    <property type="term" value="P:tricarboxylic acid cycle"/>
    <property type="evidence" value="ECO:0007669"/>
    <property type="project" value="UniProtKB-UniPathway"/>
</dbReference>
<accession>A0A4Y9M3Z5</accession>
<keyword evidence="4" id="KW-0808">Transferase</keyword>
<dbReference type="EMBL" id="SPQT01000002">
    <property type="protein sequence ID" value="TFV49731.1"/>
    <property type="molecule type" value="Genomic_DNA"/>
</dbReference>
<evidence type="ECO:0000256" key="3">
    <source>
        <dbReference type="ARBA" id="ARBA00012972"/>
    </source>
</evidence>
<evidence type="ECO:0000313" key="6">
    <source>
        <dbReference type="Proteomes" id="UP000297966"/>
    </source>
</evidence>
<gene>
    <name evidence="5" type="ORF">E4K65_06040</name>
</gene>
<name>A0A4Y9M3Z5_9BRAD</name>
<evidence type="ECO:0000256" key="4">
    <source>
        <dbReference type="ARBA" id="ARBA00022679"/>
    </source>
</evidence>
<keyword evidence="6" id="KW-1185">Reference proteome</keyword>
<dbReference type="PANTHER" id="PTHR11739:SF4">
    <property type="entry name" value="CITRATE SYNTHASE, PEROXISOMAL"/>
    <property type="match status" value="1"/>
</dbReference>
<sequence>MRSEGARWRLPTHRNVVDANRREDTLSLVGHGTRLCSNLYDTMIGRQAAEAQPVHIRLAAAWSSPEAEDILRRALVLLADHELNASTFTARICASTGAPLSACVLAGLSTLTGPFHGAASKMLLMLVEDAKKIGSQQALSQWLSRGQPLPTFGQPLYPEGDPRAASLLAQFRPSDMFAEICSVAEVMTGELPNIDFALAALADAYALPADSPFIIFALGRVVGWIAHSLEQIETGRLIRPRAQYIGPKLKK</sequence>
<dbReference type="Pfam" id="PF00285">
    <property type="entry name" value="Citrate_synt"/>
    <property type="match status" value="1"/>
</dbReference>
<protein>
    <recommendedName>
        <fullName evidence="3">citrate synthase (unknown stereospecificity)</fullName>
        <ecNumber evidence="3">2.3.3.16</ecNumber>
    </recommendedName>
</protein>
<dbReference type="CDD" id="cd06102">
    <property type="entry name" value="citrate_synt_like_2"/>
    <property type="match status" value="1"/>
</dbReference>
<comment type="caution">
    <text evidence="5">The sequence shown here is derived from an EMBL/GenBank/DDBJ whole genome shotgun (WGS) entry which is preliminary data.</text>
</comment>